<dbReference type="Proteomes" id="UP000468901">
    <property type="component" value="Unassembled WGS sequence"/>
</dbReference>
<accession>A0A6N6VL08</accession>
<dbReference type="GO" id="GO:0006270">
    <property type="term" value="P:DNA replication initiation"/>
    <property type="evidence" value="ECO:0007669"/>
    <property type="project" value="UniProtKB-ARBA"/>
</dbReference>
<evidence type="ECO:0000313" key="6">
    <source>
        <dbReference type="EMBL" id="KAB7739272.1"/>
    </source>
</evidence>
<dbReference type="GO" id="GO:0006351">
    <property type="term" value="P:DNA-templated transcription"/>
    <property type="evidence" value="ECO:0007669"/>
    <property type="project" value="UniProtKB-ARBA"/>
</dbReference>
<proteinExistence type="inferred from homology"/>
<comment type="function">
    <text evidence="1">Histone-like DNA-binding protein which is capable of wrapping DNA to stabilize it, and thus to prevent its denaturation under extreme environmental conditions.</text>
</comment>
<gene>
    <name evidence="6" type="ORF">F2P47_12600</name>
</gene>
<dbReference type="GO" id="GO:0030527">
    <property type="term" value="F:structural constituent of chromatin"/>
    <property type="evidence" value="ECO:0007669"/>
    <property type="project" value="InterPro"/>
</dbReference>
<dbReference type="SMART" id="SM00411">
    <property type="entry name" value="BHL"/>
    <property type="match status" value="1"/>
</dbReference>
<evidence type="ECO:0000256" key="2">
    <source>
        <dbReference type="ARBA" id="ARBA00010529"/>
    </source>
</evidence>
<reference evidence="6 7" key="1">
    <citation type="submission" date="2019-09" db="EMBL/GenBank/DDBJ databases">
        <title>Parvibaculum sedimenti sp. nov., isolated from sediment.</title>
        <authorList>
            <person name="Wang Y."/>
        </authorList>
    </citation>
    <scope>NUCLEOTIDE SEQUENCE [LARGE SCALE GENOMIC DNA]</scope>
    <source>
        <strain evidence="6 7">HXT-9</strain>
    </source>
</reference>
<organism evidence="6 7">
    <name type="scientific">Parvibaculum sedimenti</name>
    <dbReference type="NCBI Taxonomy" id="2608632"/>
    <lineage>
        <taxon>Bacteria</taxon>
        <taxon>Pseudomonadati</taxon>
        <taxon>Pseudomonadota</taxon>
        <taxon>Alphaproteobacteria</taxon>
        <taxon>Hyphomicrobiales</taxon>
        <taxon>Parvibaculaceae</taxon>
        <taxon>Parvibaculum</taxon>
    </lineage>
</organism>
<dbReference type="InterPro" id="IPR010992">
    <property type="entry name" value="IHF-like_DNA-bd_dom_sf"/>
</dbReference>
<dbReference type="Pfam" id="PF00216">
    <property type="entry name" value="Bac_DNA_binding"/>
    <property type="match status" value="1"/>
</dbReference>
<keyword evidence="7" id="KW-1185">Reference proteome</keyword>
<dbReference type="PROSITE" id="PS00045">
    <property type="entry name" value="HISTONE_LIKE"/>
    <property type="match status" value="1"/>
</dbReference>
<dbReference type="PANTHER" id="PTHR33175:SF3">
    <property type="entry name" value="DNA-BINDING PROTEIN HU-BETA"/>
    <property type="match status" value="1"/>
</dbReference>
<dbReference type="InterPro" id="IPR020816">
    <property type="entry name" value="Histone-like_DNA-bd_CS"/>
</dbReference>
<evidence type="ECO:0000313" key="7">
    <source>
        <dbReference type="Proteomes" id="UP000468901"/>
    </source>
</evidence>
<dbReference type="FunFam" id="4.10.520.10:FF:000001">
    <property type="entry name" value="DNA-binding protein HU"/>
    <property type="match status" value="1"/>
</dbReference>
<evidence type="ECO:0000256" key="5">
    <source>
        <dbReference type="RuleBase" id="RU003939"/>
    </source>
</evidence>
<dbReference type="PRINTS" id="PR01727">
    <property type="entry name" value="DNABINDINGHU"/>
</dbReference>
<dbReference type="SUPFAM" id="SSF47729">
    <property type="entry name" value="IHF-like DNA-binding proteins"/>
    <property type="match status" value="1"/>
</dbReference>
<dbReference type="GO" id="GO:0030261">
    <property type="term" value="P:chromosome condensation"/>
    <property type="evidence" value="ECO:0007669"/>
    <property type="project" value="UniProtKB-KW"/>
</dbReference>
<dbReference type="Gene3D" id="4.10.520.10">
    <property type="entry name" value="IHF-like DNA-binding proteins"/>
    <property type="match status" value="1"/>
</dbReference>
<keyword evidence="3" id="KW-0226">DNA condensation</keyword>
<protein>
    <submittedName>
        <fullName evidence="6">DNA-binding protein HU</fullName>
    </submittedName>
</protein>
<name>A0A6N6VL08_9HYPH</name>
<dbReference type="PANTHER" id="PTHR33175">
    <property type="entry name" value="DNA-BINDING PROTEIN HU"/>
    <property type="match status" value="1"/>
</dbReference>
<dbReference type="GO" id="GO:1990103">
    <property type="term" value="C:DnaA-HU complex"/>
    <property type="evidence" value="ECO:0007669"/>
    <property type="project" value="UniProtKB-ARBA"/>
</dbReference>
<evidence type="ECO:0000256" key="3">
    <source>
        <dbReference type="ARBA" id="ARBA00023067"/>
    </source>
</evidence>
<dbReference type="GO" id="GO:0042802">
    <property type="term" value="F:identical protein binding"/>
    <property type="evidence" value="ECO:0007669"/>
    <property type="project" value="UniProtKB-ARBA"/>
</dbReference>
<dbReference type="CDD" id="cd13831">
    <property type="entry name" value="HU"/>
    <property type="match status" value="1"/>
</dbReference>
<dbReference type="InterPro" id="IPR000119">
    <property type="entry name" value="Hist_DNA-bd"/>
</dbReference>
<dbReference type="GO" id="GO:0003677">
    <property type="term" value="F:DNA binding"/>
    <property type="evidence" value="ECO:0007669"/>
    <property type="project" value="UniProtKB-KW"/>
</dbReference>
<keyword evidence="4 6" id="KW-0238">DNA-binding</keyword>
<dbReference type="AlphaFoldDB" id="A0A6N6VL08"/>
<comment type="caution">
    <text evidence="6">The sequence shown here is derived from an EMBL/GenBank/DDBJ whole genome shotgun (WGS) entry which is preliminary data.</text>
</comment>
<dbReference type="GO" id="GO:0005829">
    <property type="term" value="C:cytosol"/>
    <property type="evidence" value="ECO:0007669"/>
    <property type="project" value="UniProtKB-ARBA"/>
</dbReference>
<evidence type="ECO:0000256" key="1">
    <source>
        <dbReference type="ARBA" id="ARBA00003819"/>
    </source>
</evidence>
<sequence>MNKNDLIAEVADRTGLSRADATKAVDYVFDTITDALKKGDEVRLVGFGTFTVSARAATEGRNPRTGETIKIPASKQPKFKAGKGLKDAVNS</sequence>
<comment type="similarity">
    <text evidence="2 5">Belongs to the bacterial histone-like protein family.</text>
</comment>
<dbReference type="EMBL" id="WESC01000011">
    <property type="protein sequence ID" value="KAB7739272.1"/>
    <property type="molecule type" value="Genomic_DNA"/>
</dbReference>
<dbReference type="GO" id="GO:1990178">
    <property type="term" value="C:HU-DNA complex"/>
    <property type="evidence" value="ECO:0007669"/>
    <property type="project" value="UniProtKB-ARBA"/>
</dbReference>
<evidence type="ECO:0000256" key="4">
    <source>
        <dbReference type="ARBA" id="ARBA00023125"/>
    </source>
</evidence>